<dbReference type="Pfam" id="PF25583">
    <property type="entry name" value="WCX"/>
    <property type="match status" value="1"/>
</dbReference>
<comment type="caution">
    <text evidence="6">The sequence shown here is derived from an EMBL/GenBank/DDBJ whole genome shotgun (WGS) entry which is preliminary data.</text>
</comment>
<evidence type="ECO:0000313" key="7">
    <source>
        <dbReference type="Proteomes" id="UP001209701"/>
    </source>
</evidence>
<evidence type="ECO:0000313" key="6">
    <source>
        <dbReference type="EMBL" id="MCV2370228.1"/>
    </source>
</evidence>
<dbReference type="Pfam" id="PF08220">
    <property type="entry name" value="HTH_DeoR"/>
    <property type="match status" value="1"/>
</dbReference>
<dbReference type="EMBL" id="JAJIRN010000008">
    <property type="protein sequence ID" value="MCV2370228.1"/>
    <property type="molecule type" value="Genomic_DNA"/>
</dbReference>
<dbReference type="PANTHER" id="PTHR34580">
    <property type="match status" value="1"/>
</dbReference>
<sequence>MAKASPKGIKLAVRLVRILKLLFDGHRLTTRQLVAEFSVSKSTILRDLERLSEFGLETEGYAYFLNPNILGAYSSTDAKNIVDNIGGTHLFPDLSLDLLSELARNDPKKTILIKGHHLENINPSGANYSIIRSAIRGRNRISFEYKKKYSSKNYDQVEPYKLVNHKGIWYLAAKHADRPKTFSFGLIQQLLIDDSKSFEHDAKLLEAVNNDDGIWFGAETQRIVIMVDAEAAPYFKRRKLISNQVIEKEFPNGSLQLAVQAVHPNQVIPIVKYWIPHLRIHSPAELQRQLIYEIQDYSEGIVRELP</sequence>
<keyword evidence="1" id="KW-0805">Transcription regulation</keyword>
<reference evidence="6 7" key="1">
    <citation type="submission" date="2021-11" db="EMBL/GenBank/DDBJ databases">
        <authorList>
            <person name="Liang Q."/>
            <person name="Mou H."/>
            <person name="Liu Z."/>
        </authorList>
    </citation>
    <scope>NUCLEOTIDE SEQUENCE [LARGE SCALE GENOMIC DNA]</scope>
    <source>
        <strain evidence="6 7">CHU3</strain>
    </source>
</reference>
<evidence type="ECO:0000259" key="4">
    <source>
        <dbReference type="Pfam" id="PF13280"/>
    </source>
</evidence>
<accession>A0ABT2YJL7</accession>
<name>A0ABT2YJL7_9BURK</name>
<dbReference type="InterPro" id="IPR036390">
    <property type="entry name" value="WH_DNA-bd_sf"/>
</dbReference>
<dbReference type="Proteomes" id="UP001209701">
    <property type="component" value="Unassembled WGS sequence"/>
</dbReference>
<dbReference type="PANTHER" id="PTHR34580:SF1">
    <property type="entry name" value="PROTEIN PAFC"/>
    <property type="match status" value="1"/>
</dbReference>
<keyword evidence="2" id="KW-0804">Transcription</keyword>
<evidence type="ECO:0000256" key="1">
    <source>
        <dbReference type="ARBA" id="ARBA00023015"/>
    </source>
</evidence>
<keyword evidence="7" id="KW-1185">Reference proteome</keyword>
<evidence type="ECO:0000259" key="5">
    <source>
        <dbReference type="Pfam" id="PF25583"/>
    </source>
</evidence>
<evidence type="ECO:0000259" key="3">
    <source>
        <dbReference type="Pfam" id="PF08220"/>
    </source>
</evidence>
<dbReference type="InterPro" id="IPR057727">
    <property type="entry name" value="WCX_dom"/>
</dbReference>
<proteinExistence type="predicted"/>
<dbReference type="InterPro" id="IPR001034">
    <property type="entry name" value="DeoR_HTH"/>
</dbReference>
<dbReference type="PROSITE" id="PS52050">
    <property type="entry name" value="WYL"/>
    <property type="match status" value="1"/>
</dbReference>
<dbReference type="InterPro" id="IPR026881">
    <property type="entry name" value="WYL_dom"/>
</dbReference>
<feature type="domain" description="HTH deoR-type" evidence="3">
    <location>
        <begin position="14"/>
        <end position="56"/>
    </location>
</feature>
<feature type="domain" description="WYL" evidence="4">
    <location>
        <begin position="128"/>
        <end position="189"/>
    </location>
</feature>
<organism evidence="6 7">
    <name type="scientific">Roseateles oligotrophus</name>
    <dbReference type="NCBI Taxonomy" id="1769250"/>
    <lineage>
        <taxon>Bacteria</taxon>
        <taxon>Pseudomonadati</taxon>
        <taxon>Pseudomonadota</taxon>
        <taxon>Betaproteobacteria</taxon>
        <taxon>Burkholderiales</taxon>
        <taxon>Sphaerotilaceae</taxon>
        <taxon>Roseateles</taxon>
    </lineage>
</organism>
<gene>
    <name evidence="6" type="ORF">LNV07_19285</name>
</gene>
<dbReference type="Pfam" id="PF13280">
    <property type="entry name" value="WYL"/>
    <property type="match status" value="1"/>
</dbReference>
<evidence type="ECO:0000256" key="2">
    <source>
        <dbReference type="ARBA" id="ARBA00023163"/>
    </source>
</evidence>
<dbReference type="InterPro" id="IPR036388">
    <property type="entry name" value="WH-like_DNA-bd_sf"/>
</dbReference>
<feature type="domain" description="WCX" evidence="5">
    <location>
        <begin position="220"/>
        <end position="295"/>
    </location>
</feature>
<dbReference type="SUPFAM" id="SSF46785">
    <property type="entry name" value="Winged helix' DNA-binding domain"/>
    <property type="match status" value="1"/>
</dbReference>
<dbReference type="Gene3D" id="1.10.10.10">
    <property type="entry name" value="Winged helix-like DNA-binding domain superfamily/Winged helix DNA-binding domain"/>
    <property type="match status" value="1"/>
</dbReference>
<dbReference type="RefSeq" id="WP_263572805.1">
    <property type="nucleotide sequence ID" value="NZ_JAJIRN010000008.1"/>
</dbReference>
<protein>
    <submittedName>
        <fullName evidence="6">WYL domain-containing protein</fullName>
    </submittedName>
</protein>
<dbReference type="InterPro" id="IPR051534">
    <property type="entry name" value="CBASS_pafABC_assoc_protein"/>
</dbReference>